<organism evidence="16 17">
    <name type="scientific">Triangularia verruculosa</name>
    <dbReference type="NCBI Taxonomy" id="2587418"/>
    <lineage>
        <taxon>Eukaryota</taxon>
        <taxon>Fungi</taxon>
        <taxon>Dikarya</taxon>
        <taxon>Ascomycota</taxon>
        <taxon>Pezizomycotina</taxon>
        <taxon>Sordariomycetes</taxon>
        <taxon>Sordariomycetidae</taxon>
        <taxon>Sordariales</taxon>
        <taxon>Podosporaceae</taxon>
        <taxon>Triangularia</taxon>
    </lineage>
</organism>
<evidence type="ECO:0000256" key="4">
    <source>
        <dbReference type="ARBA" id="ARBA00022692"/>
    </source>
</evidence>
<dbReference type="PANTHER" id="PTHR14207">
    <property type="entry name" value="STEROL ISOMERASE"/>
    <property type="match status" value="1"/>
</dbReference>
<dbReference type="PANTHER" id="PTHR14207:SF0">
    <property type="entry name" value="3-BETA-HYDROXYSTEROID-DELTA(8),DELTA(7)-ISOMERASE"/>
    <property type="match status" value="1"/>
</dbReference>
<evidence type="ECO:0000256" key="10">
    <source>
        <dbReference type="ARBA" id="ARBA00023166"/>
    </source>
</evidence>
<evidence type="ECO:0000256" key="9">
    <source>
        <dbReference type="ARBA" id="ARBA00023136"/>
    </source>
</evidence>
<dbReference type="GO" id="GO:0047750">
    <property type="term" value="F:cholestenol delta-isomerase activity"/>
    <property type="evidence" value="ECO:0007669"/>
    <property type="project" value="InterPro"/>
</dbReference>
<protein>
    <submittedName>
        <fullName evidence="16">3-beta-hydroxysteroid-Delta(8),Delta(7)-isomerase</fullName>
    </submittedName>
</protein>
<gene>
    <name evidence="16" type="ORF">QBC40DRAFT_208943</name>
</gene>
<evidence type="ECO:0000259" key="15">
    <source>
        <dbReference type="PROSITE" id="PS51751"/>
    </source>
</evidence>
<evidence type="ECO:0000256" key="12">
    <source>
        <dbReference type="ARBA" id="ARBA00023235"/>
    </source>
</evidence>
<sequence length="237" mass="26896">MSSTPYSPLDGTSHPYYPPNAPIPFYAANTTPLLTILLSFASLIAGFVVLCHVLVNYTNPNPRLLKSSDRAVISWFAICGFLHIFFEGYFVLNHKTIPPSQSLFAQLWKEYSLSDSRYLSADPFMLWIETLTVLIWGPLSLLTIYFIATHQTALRHITQIVVCIAHLYGVALYYGTCHYIERYHGLQYSRPEWVYYWGYYAGMNAPWAVVPGLLLVQSVREIRRVFEAAGVVGSAKK</sequence>
<dbReference type="InterPro" id="IPR007905">
    <property type="entry name" value="EBP"/>
</dbReference>
<comment type="similarity">
    <text evidence="2">Belongs to the EBP family.</text>
</comment>
<proteinExistence type="inferred from homology"/>
<keyword evidence="3" id="KW-0444">Lipid biosynthesis</keyword>
<feature type="transmembrane region" description="Helical" evidence="14">
    <location>
        <begin position="160"/>
        <end position="176"/>
    </location>
</feature>
<keyword evidence="7" id="KW-0756">Sterol biosynthesis</keyword>
<keyword evidence="17" id="KW-1185">Reference proteome</keyword>
<keyword evidence="6 13" id="KW-1133">Transmembrane helix</keyword>
<evidence type="ECO:0000256" key="2">
    <source>
        <dbReference type="ARBA" id="ARBA00008337"/>
    </source>
</evidence>
<keyword evidence="11" id="KW-0753">Steroid metabolism</keyword>
<dbReference type="Proteomes" id="UP001303160">
    <property type="component" value="Unassembled WGS sequence"/>
</dbReference>
<evidence type="ECO:0000256" key="7">
    <source>
        <dbReference type="ARBA" id="ARBA00023011"/>
    </source>
</evidence>
<reference evidence="16" key="1">
    <citation type="journal article" date="2023" name="Mol. Phylogenet. Evol.">
        <title>Genome-scale phylogeny and comparative genomics of the fungal order Sordariales.</title>
        <authorList>
            <person name="Hensen N."/>
            <person name="Bonometti L."/>
            <person name="Westerberg I."/>
            <person name="Brannstrom I.O."/>
            <person name="Guillou S."/>
            <person name="Cros-Aarteil S."/>
            <person name="Calhoun S."/>
            <person name="Haridas S."/>
            <person name="Kuo A."/>
            <person name="Mondo S."/>
            <person name="Pangilinan J."/>
            <person name="Riley R."/>
            <person name="LaButti K."/>
            <person name="Andreopoulos B."/>
            <person name="Lipzen A."/>
            <person name="Chen C."/>
            <person name="Yan M."/>
            <person name="Daum C."/>
            <person name="Ng V."/>
            <person name="Clum A."/>
            <person name="Steindorff A."/>
            <person name="Ohm R.A."/>
            <person name="Martin F."/>
            <person name="Silar P."/>
            <person name="Natvig D.O."/>
            <person name="Lalanne C."/>
            <person name="Gautier V."/>
            <person name="Ament-Velasquez S.L."/>
            <person name="Kruys A."/>
            <person name="Hutchinson M.I."/>
            <person name="Powell A.J."/>
            <person name="Barry K."/>
            <person name="Miller A.N."/>
            <person name="Grigoriev I.V."/>
            <person name="Debuchy R."/>
            <person name="Gladieux P."/>
            <person name="Hiltunen Thoren M."/>
            <person name="Johannesson H."/>
        </authorList>
    </citation>
    <scope>NUCLEOTIDE SEQUENCE</scope>
    <source>
        <strain evidence="16">CBS 315.58</strain>
    </source>
</reference>
<evidence type="ECO:0000256" key="5">
    <source>
        <dbReference type="ARBA" id="ARBA00022955"/>
    </source>
</evidence>
<comment type="subcellular location">
    <subcellularLocation>
        <location evidence="1">Membrane</location>
        <topology evidence="1">Multi-pass membrane protein</topology>
    </subcellularLocation>
</comment>
<keyword evidence="9 13" id="KW-0472">Membrane</keyword>
<keyword evidence="10" id="KW-1207">Sterol metabolism</keyword>
<feature type="transmembrane region" description="Helical" evidence="14">
    <location>
        <begin position="196"/>
        <end position="216"/>
    </location>
</feature>
<evidence type="ECO:0000256" key="3">
    <source>
        <dbReference type="ARBA" id="ARBA00022516"/>
    </source>
</evidence>
<dbReference type="Pfam" id="PF05241">
    <property type="entry name" value="EBP"/>
    <property type="match status" value="1"/>
</dbReference>
<reference evidence="16" key="2">
    <citation type="submission" date="2023-05" db="EMBL/GenBank/DDBJ databases">
        <authorList>
            <consortium name="Lawrence Berkeley National Laboratory"/>
            <person name="Steindorff A."/>
            <person name="Hensen N."/>
            <person name="Bonometti L."/>
            <person name="Westerberg I."/>
            <person name="Brannstrom I.O."/>
            <person name="Guillou S."/>
            <person name="Cros-Aarteil S."/>
            <person name="Calhoun S."/>
            <person name="Haridas S."/>
            <person name="Kuo A."/>
            <person name="Mondo S."/>
            <person name="Pangilinan J."/>
            <person name="Riley R."/>
            <person name="Labutti K."/>
            <person name="Andreopoulos B."/>
            <person name="Lipzen A."/>
            <person name="Chen C."/>
            <person name="Yanf M."/>
            <person name="Daum C."/>
            <person name="Ng V."/>
            <person name="Clum A."/>
            <person name="Ohm R."/>
            <person name="Martin F."/>
            <person name="Silar P."/>
            <person name="Natvig D."/>
            <person name="Lalanne C."/>
            <person name="Gautier V."/>
            <person name="Ament-Velasquez S.L."/>
            <person name="Kruys A."/>
            <person name="Hutchinson M.I."/>
            <person name="Powell A.J."/>
            <person name="Barry K."/>
            <person name="Miller A.N."/>
            <person name="Grigoriev I.V."/>
            <person name="Debuchy R."/>
            <person name="Gladieux P."/>
            <person name="Thoren M.H."/>
            <person name="Johannesson H."/>
        </authorList>
    </citation>
    <scope>NUCLEOTIDE SEQUENCE</scope>
    <source>
        <strain evidence="16">CBS 315.58</strain>
    </source>
</reference>
<feature type="non-terminal residue" evidence="16">
    <location>
        <position position="237"/>
    </location>
</feature>
<dbReference type="GO" id="GO:0016126">
    <property type="term" value="P:sterol biosynthetic process"/>
    <property type="evidence" value="ECO:0007669"/>
    <property type="project" value="UniProtKB-KW"/>
</dbReference>
<feature type="domain" description="EXPERA" evidence="15">
    <location>
        <begin position="68"/>
        <end position="215"/>
    </location>
</feature>
<dbReference type="PROSITE" id="PS51751">
    <property type="entry name" value="EXPERA"/>
    <property type="match status" value="1"/>
</dbReference>
<evidence type="ECO:0000256" key="14">
    <source>
        <dbReference type="SAM" id="Phobius"/>
    </source>
</evidence>
<accession>A0AAN6XBP5</accession>
<dbReference type="GO" id="GO:0004769">
    <property type="term" value="F:steroid Delta-isomerase activity"/>
    <property type="evidence" value="ECO:0007669"/>
    <property type="project" value="TreeGrafter"/>
</dbReference>
<dbReference type="GO" id="GO:0016020">
    <property type="term" value="C:membrane"/>
    <property type="evidence" value="ECO:0007669"/>
    <property type="project" value="UniProtKB-SubCell"/>
</dbReference>
<evidence type="ECO:0000256" key="8">
    <source>
        <dbReference type="ARBA" id="ARBA00023098"/>
    </source>
</evidence>
<dbReference type="InterPro" id="IPR033118">
    <property type="entry name" value="EXPERA"/>
</dbReference>
<keyword evidence="12" id="KW-0413">Isomerase</keyword>
<keyword evidence="4 13" id="KW-0812">Transmembrane</keyword>
<evidence type="ECO:0000256" key="1">
    <source>
        <dbReference type="ARBA" id="ARBA00004141"/>
    </source>
</evidence>
<dbReference type="GO" id="GO:0000247">
    <property type="term" value="F:C-8 sterol isomerase activity"/>
    <property type="evidence" value="ECO:0007669"/>
    <property type="project" value="TreeGrafter"/>
</dbReference>
<evidence type="ECO:0000313" key="17">
    <source>
        <dbReference type="Proteomes" id="UP001303160"/>
    </source>
</evidence>
<feature type="transmembrane region" description="Helical" evidence="14">
    <location>
        <begin position="124"/>
        <end position="148"/>
    </location>
</feature>
<keyword evidence="5" id="KW-0752">Steroid biosynthesis</keyword>
<feature type="transmembrane region" description="Helical" evidence="14">
    <location>
        <begin position="71"/>
        <end position="92"/>
    </location>
</feature>
<evidence type="ECO:0000313" key="16">
    <source>
        <dbReference type="EMBL" id="KAK4196621.1"/>
    </source>
</evidence>
<name>A0AAN6XBP5_9PEZI</name>
<dbReference type="GO" id="GO:0005783">
    <property type="term" value="C:endoplasmic reticulum"/>
    <property type="evidence" value="ECO:0007669"/>
    <property type="project" value="TreeGrafter"/>
</dbReference>
<comment type="caution">
    <text evidence="16">The sequence shown here is derived from an EMBL/GenBank/DDBJ whole genome shotgun (WGS) entry which is preliminary data.</text>
</comment>
<evidence type="ECO:0000256" key="6">
    <source>
        <dbReference type="ARBA" id="ARBA00022989"/>
    </source>
</evidence>
<feature type="transmembrane region" description="Helical" evidence="14">
    <location>
        <begin position="33"/>
        <end position="59"/>
    </location>
</feature>
<dbReference type="AlphaFoldDB" id="A0AAN6XBP5"/>
<keyword evidence="8" id="KW-0443">Lipid metabolism</keyword>
<dbReference type="EMBL" id="MU863980">
    <property type="protein sequence ID" value="KAK4196621.1"/>
    <property type="molecule type" value="Genomic_DNA"/>
</dbReference>
<evidence type="ECO:0000256" key="13">
    <source>
        <dbReference type="PROSITE-ProRule" id="PRU01087"/>
    </source>
</evidence>
<evidence type="ECO:0000256" key="11">
    <source>
        <dbReference type="ARBA" id="ARBA00023221"/>
    </source>
</evidence>